<evidence type="ECO:0000259" key="7">
    <source>
        <dbReference type="Pfam" id="PF01765"/>
    </source>
</evidence>
<dbReference type="Proteomes" id="UP000000707">
    <property type="component" value="Unassembled WGS sequence"/>
</dbReference>
<dbReference type="Gene3D" id="3.30.1360.40">
    <property type="match status" value="1"/>
</dbReference>
<feature type="region of interest" description="Disordered" evidence="6">
    <location>
        <begin position="41"/>
        <end position="62"/>
    </location>
</feature>
<evidence type="ECO:0000256" key="1">
    <source>
        <dbReference type="ARBA" id="ARBA00005912"/>
    </source>
</evidence>
<dbReference type="SUPFAM" id="SSF55194">
    <property type="entry name" value="Ribosome recycling factor, RRF"/>
    <property type="match status" value="1"/>
</dbReference>
<dbReference type="Gene3D" id="1.10.132.20">
    <property type="entry name" value="Ribosome-recycling factor"/>
    <property type="match status" value="1"/>
</dbReference>
<dbReference type="GO" id="GO:0006412">
    <property type="term" value="P:translation"/>
    <property type="evidence" value="ECO:0007669"/>
    <property type="project" value="UniProtKB-KW"/>
</dbReference>
<sequence>MFRSFPKYLANTITRPLVVRQQPIPSLRQLHVTPVAWAKAVKKSKKDSRKTKSESDEPSATAEELIDLDEARSKFDQIIDKFNKKANEVKLGKTNPSLFDNLDVSVEDHQTSKFNTVAQASIKGRNIVITVFNPDHVQNIINSILGSGLNMNPTFDKDTGVLKVPLPPITTETKQENAKVLKAVFEKFKNNNSSSLNAVRTDYKHKLKKLNKKSDTDMKIVKEFESLHKQYLDKLTDAFKSTEKVILK</sequence>
<evidence type="ECO:0000256" key="3">
    <source>
        <dbReference type="ARBA" id="ARBA00022917"/>
    </source>
</evidence>
<evidence type="ECO:0000256" key="2">
    <source>
        <dbReference type="ARBA" id="ARBA00020581"/>
    </source>
</evidence>
<dbReference type="eggNOG" id="KOG4759">
    <property type="taxonomic scope" value="Eukaryota"/>
</dbReference>
<proteinExistence type="inferred from homology"/>
<dbReference type="GO" id="GO:0005739">
    <property type="term" value="C:mitochondrion"/>
    <property type="evidence" value="ECO:0007669"/>
    <property type="project" value="TreeGrafter"/>
</dbReference>
<dbReference type="OrthoDB" id="407355at2759"/>
<accession>G3B3N3</accession>
<dbReference type="STRING" id="590646.G3B3N3"/>
<dbReference type="PANTHER" id="PTHR20982:SF3">
    <property type="entry name" value="MITOCHONDRIAL RIBOSOME RECYCLING FACTOR PSEUDO 1"/>
    <property type="match status" value="1"/>
</dbReference>
<dbReference type="InterPro" id="IPR036191">
    <property type="entry name" value="RRF_sf"/>
</dbReference>
<organism evidence="9">
    <name type="scientific">Candida tenuis (strain ATCC 10573 / BCRC 21748 / CBS 615 / JCM 9827 / NBRC 10315 / NRRL Y-1498 / VKM Y-70)</name>
    <name type="common">Yeast</name>
    <name type="synonym">Yamadazyma tenuis</name>
    <dbReference type="NCBI Taxonomy" id="590646"/>
    <lineage>
        <taxon>Eukaryota</taxon>
        <taxon>Fungi</taxon>
        <taxon>Dikarya</taxon>
        <taxon>Ascomycota</taxon>
        <taxon>Saccharomycotina</taxon>
        <taxon>Pichiomycetes</taxon>
        <taxon>Debaryomycetaceae</taxon>
        <taxon>Yamadazyma</taxon>
    </lineage>
</organism>
<dbReference type="Pfam" id="PF01765">
    <property type="entry name" value="RRF"/>
    <property type="match status" value="1"/>
</dbReference>
<comment type="similarity">
    <text evidence="1">Belongs to the RRF family.</text>
</comment>
<dbReference type="InterPro" id="IPR023584">
    <property type="entry name" value="Ribosome_recyc_fac_dom"/>
</dbReference>
<dbReference type="KEGG" id="cten:18245807"/>
<dbReference type="InterPro" id="IPR002661">
    <property type="entry name" value="Ribosome_recyc_fac"/>
</dbReference>
<evidence type="ECO:0000256" key="4">
    <source>
        <dbReference type="ARBA" id="ARBA00024909"/>
    </source>
</evidence>
<evidence type="ECO:0000313" key="8">
    <source>
        <dbReference type="EMBL" id="EGV64192.1"/>
    </source>
</evidence>
<feature type="domain" description="Ribosome recycling factor" evidence="7">
    <location>
        <begin position="82"/>
        <end position="247"/>
    </location>
</feature>
<dbReference type="AlphaFoldDB" id="G3B3N3"/>
<evidence type="ECO:0000256" key="5">
    <source>
        <dbReference type="ARBA" id="ARBA00033107"/>
    </source>
</evidence>
<dbReference type="HOGENOM" id="CLU_085410_0_0_1"/>
<reference evidence="8 9" key="1">
    <citation type="journal article" date="2011" name="Proc. Natl. Acad. Sci. U.S.A.">
        <title>Comparative genomics of xylose-fermenting fungi for enhanced biofuel production.</title>
        <authorList>
            <person name="Wohlbach D.J."/>
            <person name="Kuo A."/>
            <person name="Sato T.K."/>
            <person name="Potts K.M."/>
            <person name="Salamov A.A."/>
            <person name="LaButti K.M."/>
            <person name="Sun H."/>
            <person name="Clum A."/>
            <person name="Pangilinan J.L."/>
            <person name="Lindquist E.A."/>
            <person name="Lucas S."/>
            <person name="Lapidus A."/>
            <person name="Jin M."/>
            <person name="Gunawan C."/>
            <person name="Balan V."/>
            <person name="Dale B.E."/>
            <person name="Jeffries T.W."/>
            <person name="Zinkel R."/>
            <person name="Barry K.W."/>
            <person name="Grigoriev I.V."/>
            <person name="Gasch A.P."/>
        </authorList>
    </citation>
    <scope>NUCLEOTIDE SEQUENCE [LARGE SCALE GENOMIC DNA]</scope>
    <source>
        <strain evidence="9">ATCC 10573 / BCRC 21748 / CBS 615 / JCM 9827 / NBRC 10315 / NRRL Y-1498 / VKM Y-70</strain>
    </source>
</reference>
<keyword evidence="3" id="KW-0648">Protein biosynthesis</keyword>
<gene>
    <name evidence="8" type="ORF">CANTEDRAFT_105378</name>
</gene>
<dbReference type="GO" id="GO:0043023">
    <property type="term" value="F:ribosomal large subunit binding"/>
    <property type="evidence" value="ECO:0007669"/>
    <property type="project" value="TreeGrafter"/>
</dbReference>
<comment type="function">
    <text evidence="4">Necessary for protein synthesis in mitochondria. Functions as a ribosome recycling factor in mitochondria.</text>
</comment>
<keyword evidence="9" id="KW-1185">Reference proteome</keyword>
<dbReference type="PANTHER" id="PTHR20982">
    <property type="entry name" value="RIBOSOME RECYCLING FACTOR"/>
    <property type="match status" value="1"/>
</dbReference>
<name>G3B3N3_CANTC</name>
<evidence type="ECO:0000313" key="9">
    <source>
        <dbReference type="Proteomes" id="UP000000707"/>
    </source>
</evidence>
<dbReference type="GeneID" id="18245807"/>
<evidence type="ECO:0000256" key="6">
    <source>
        <dbReference type="SAM" id="MobiDB-lite"/>
    </source>
</evidence>
<dbReference type="EMBL" id="GL996521">
    <property type="protein sequence ID" value="EGV64192.1"/>
    <property type="molecule type" value="Genomic_DNA"/>
</dbReference>
<protein>
    <recommendedName>
        <fullName evidence="2">Ribosome-recycling factor, mitochondrial</fullName>
    </recommendedName>
    <alternativeName>
        <fullName evidence="5">Ribosome-releasing factor, mitochondrial</fullName>
    </alternativeName>
</protein>